<dbReference type="VEuPathDB" id="FungiDB:BO80DRAFT_101556"/>
<sequence length="163" mass="18759">MNALCDWSRHRMVSLEQRKTAEENDSTVKRVRSGFVRGLQPASTESIVPSHHINLHWSRHPPGSSANSHCRWHGMAVGVVTSRVNTKEERVVEGVGRCIIWWWWWWWKNDPFLLPSTIPPFHSFQSVPSSHYTTNPSRRDKIPSLSLLVDRHTSLVVPTTSSM</sequence>
<organism evidence="1 2">
    <name type="scientific">Aspergillus ibericus CBS 121593</name>
    <dbReference type="NCBI Taxonomy" id="1448316"/>
    <lineage>
        <taxon>Eukaryota</taxon>
        <taxon>Fungi</taxon>
        <taxon>Dikarya</taxon>
        <taxon>Ascomycota</taxon>
        <taxon>Pezizomycotina</taxon>
        <taxon>Eurotiomycetes</taxon>
        <taxon>Eurotiomycetidae</taxon>
        <taxon>Eurotiales</taxon>
        <taxon>Aspergillaceae</taxon>
        <taxon>Aspergillus</taxon>
        <taxon>Aspergillus subgen. Circumdati</taxon>
    </lineage>
</organism>
<dbReference type="GeneID" id="37218202"/>
<name>A0A395GZT0_9EURO</name>
<reference evidence="1 2" key="1">
    <citation type="submission" date="2018-02" db="EMBL/GenBank/DDBJ databases">
        <title>The genomes of Aspergillus section Nigri reveals drivers in fungal speciation.</title>
        <authorList>
            <consortium name="DOE Joint Genome Institute"/>
            <person name="Vesth T.C."/>
            <person name="Nybo J."/>
            <person name="Theobald S."/>
            <person name="Brandl J."/>
            <person name="Frisvad J.C."/>
            <person name="Nielsen K.F."/>
            <person name="Lyhne E.K."/>
            <person name="Kogle M.E."/>
            <person name="Kuo A."/>
            <person name="Riley R."/>
            <person name="Clum A."/>
            <person name="Nolan M."/>
            <person name="Lipzen A."/>
            <person name="Salamov A."/>
            <person name="Henrissat B."/>
            <person name="Wiebenga A."/>
            <person name="De vries R.P."/>
            <person name="Grigoriev I.V."/>
            <person name="Mortensen U.H."/>
            <person name="Andersen M.R."/>
            <person name="Baker S.E."/>
        </authorList>
    </citation>
    <scope>NUCLEOTIDE SEQUENCE [LARGE SCALE GENOMIC DNA]</scope>
    <source>
        <strain evidence="1 2">CBS 121593</strain>
    </source>
</reference>
<gene>
    <name evidence="1" type="ORF">BO80DRAFT_101556</name>
</gene>
<protein>
    <submittedName>
        <fullName evidence="1">Uncharacterized protein</fullName>
    </submittedName>
</protein>
<dbReference type="AlphaFoldDB" id="A0A395GZT0"/>
<evidence type="ECO:0000313" key="2">
    <source>
        <dbReference type="Proteomes" id="UP000249402"/>
    </source>
</evidence>
<accession>A0A395GZT0</accession>
<keyword evidence="2" id="KW-1185">Reference proteome</keyword>
<dbReference type="Proteomes" id="UP000249402">
    <property type="component" value="Unassembled WGS sequence"/>
</dbReference>
<proteinExistence type="predicted"/>
<dbReference type="EMBL" id="KZ824440">
    <property type="protein sequence ID" value="RAL00545.1"/>
    <property type="molecule type" value="Genomic_DNA"/>
</dbReference>
<dbReference type="RefSeq" id="XP_025574872.1">
    <property type="nucleotide sequence ID" value="XM_025713337.1"/>
</dbReference>
<evidence type="ECO:0000313" key="1">
    <source>
        <dbReference type="EMBL" id="RAL00545.1"/>
    </source>
</evidence>